<sequence>MLPTGAEFKWKFRINFFETTLFFCHFYWGSKDKSFVTYDKNIDLKYCREKSDQYNCYWEARPDGFYISGDQKSWKISKPDTCVHIISRIPNELLLRCQSADDDLGNHTLSTGEEFKWNFHPNFFGTTLFFCHFYWGSKDKSVVTYDNNIDWKYCHETSNYYNCYWEARPDGFYASGDQKSWKLLNKWT</sequence>
<accession>A0ACC0P7W5</accession>
<comment type="caution">
    <text evidence="1">The sequence shown here is derived from an EMBL/GenBank/DDBJ whole genome shotgun (WGS) entry which is preliminary data.</text>
</comment>
<evidence type="ECO:0000313" key="2">
    <source>
        <dbReference type="Proteomes" id="UP001062846"/>
    </source>
</evidence>
<protein>
    <submittedName>
        <fullName evidence="1">Uncharacterized protein</fullName>
    </submittedName>
</protein>
<gene>
    <name evidence="1" type="ORF">RHMOL_Rhmol04G0286500</name>
</gene>
<name>A0ACC0P7W5_RHOML</name>
<dbReference type="EMBL" id="CM046391">
    <property type="protein sequence ID" value="KAI8560828.1"/>
    <property type="molecule type" value="Genomic_DNA"/>
</dbReference>
<organism evidence="1 2">
    <name type="scientific">Rhododendron molle</name>
    <name type="common">Chinese azalea</name>
    <name type="synonym">Azalea mollis</name>
    <dbReference type="NCBI Taxonomy" id="49168"/>
    <lineage>
        <taxon>Eukaryota</taxon>
        <taxon>Viridiplantae</taxon>
        <taxon>Streptophyta</taxon>
        <taxon>Embryophyta</taxon>
        <taxon>Tracheophyta</taxon>
        <taxon>Spermatophyta</taxon>
        <taxon>Magnoliopsida</taxon>
        <taxon>eudicotyledons</taxon>
        <taxon>Gunneridae</taxon>
        <taxon>Pentapetalae</taxon>
        <taxon>asterids</taxon>
        <taxon>Ericales</taxon>
        <taxon>Ericaceae</taxon>
        <taxon>Ericoideae</taxon>
        <taxon>Rhodoreae</taxon>
        <taxon>Rhododendron</taxon>
    </lineage>
</organism>
<reference evidence="1" key="1">
    <citation type="submission" date="2022-02" db="EMBL/GenBank/DDBJ databases">
        <title>Plant Genome Project.</title>
        <authorList>
            <person name="Zhang R.-G."/>
        </authorList>
    </citation>
    <scope>NUCLEOTIDE SEQUENCE</scope>
    <source>
        <strain evidence="1">AT1</strain>
    </source>
</reference>
<dbReference type="Proteomes" id="UP001062846">
    <property type="component" value="Chromosome 4"/>
</dbReference>
<evidence type="ECO:0000313" key="1">
    <source>
        <dbReference type="EMBL" id="KAI8560828.1"/>
    </source>
</evidence>
<proteinExistence type="predicted"/>
<keyword evidence="2" id="KW-1185">Reference proteome</keyword>